<comment type="caution">
    <text evidence="2">The sequence shown here is derived from an EMBL/GenBank/DDBJ whole genome shotgun (WGS) entry which is preliminary data.</text>
</comment>
<dbReference type="AlphaFoldDB" id="A0A1C7LYX0"/>
<accession>A0A1C7LYX0</accession>
<organism evidence="2 3">
    <name type="scientific">Grifola frondosa</name>
    <name type="common">Maitake</name>
    <name type="synonym">Polyporus frondosus</name>
    <dbReference type="NCBI Taxonomy" id="5627"/>
    <lineage>
        <taxon>Eukaryota</taxon>
        <taxon>Fungi</taxon>
        <taxon>Dikarya</taxon>
        <taxon>Basidiomycota</taxon>
        <taxon>Agaricomycotina</taxon>
        <taxon>Agaricomycetes</taxon>
        <taxon>Polyporales</taxon>
        <taxon>Grifolaceae</taxon>
        <taxon>Grifola</taxon>
    </lineage>
</organism>
<dbReference type="OrthoDB" id="4230923at2759"/>
<proteinExistence type="predicted"/>
<dbReference type="OMA" id="RDIANTQ"/>
<name>A0A1C7LYX0_GRIFR</name>
<evidence type="ECO:0000256" key="1">
    <source>
        <dbReference type="SAM" id="MobiDB-lite"/>
    </source>
</evidence>
<feature type="region of interest" description="Disordered" evidence="1">
    <location>
        <begin position="1"/>
        <end position="28"/>
    </location>
</feature>
<gene>
    <name evidence="2" type="ORF">A0H81_12026</name>
</gene>
<sequence>MAPSPTPGLTREDGPLRRASQRIAPMTAETSTSKLDLFKKTKSKIDSIEKATALLEKYQLIAPGDPPSHNALVTGLLHFAASGPGGILAMEGLMAFAHYAEAVQYEQVSNKLTEATMKKLAPAWEALEATREDLQAQAESTHELVSKIQETLGQAQDCCKAASEGTDRIVAAASAPQTGESPSSARPLTYAAAVQHALPTTHASAIDREETRARQILIDGTGLVSEDGTRLSENVLVAKAEAALQLMREDEIEVPATLKFTSASCLRNGGVIYEVAKADDALWLRRDEVQRAFLDSFGGQAVIRTRAYNVIAEYLPIAFDPASAAHLEDAEQFSGLEQGAIKQARWIKPPGRRTDNQRYAHAIITLGTAESANAAIRLVLLQLSQG</sequence>
<protein>
    <submittedName>
        <fullName evidence="2">Uncharacterized protein</fullName>
    </submittedName>
</protein>
<evidence type="ECO:0000313" key="2">
    <source>
        <dbReference type="EMBL" id="OBZ67994.1"/>
    </source>
</evidence>
<dbReference type="Proteomes" id="UP000092993">
    <property type="component" value="Unassembled WGS sequence"/>
</dbReference>
<keyword evidence="3" id="KW-1185">Reference proteome</keyword>
<reference evidence="2 3" key="1">
    <citation type="submission" date="2016-03" db="EMBL/GenBank/DDBJ databases">
        <title>Whole genome sequencing of Grifola frondosa 9006-11.</title>
        <authorList>
            <person name="Min B."/>
            <person name="Park H."/>
            <person name="Kim J.-G."/>
            <person name="Cho H."/>
            <person name="Oh Y.-L."/>
            <person name="Kong W.-S."/>
            <person name="Choi I.-G."/>
        </authorList>
    </citation>
    <scope>NUCLEOTIDE SEQUENCE [LARGE SCALE GENOMIC DNA]</scope>
    <source>
        <strain evidence="2 3">9006-11</strain>
    </source>
</reference>
<dbReference type="EMBL" id="LUGG01000022">
    <property type="protein sequence ID" value="OBZ67994.1"/>
    <property type="molecule type" value="Genomic_DNA"/>
</dbReference>
<evidence type="ECO:0000313" key="3">
    <source>
        <dbReference type="Proteomes" id="UP000092993"/>
    </source>
</evidence>